<sequence length="144" mass="15417">MYPRRQPSSEPVFEPAFEPKSTCAAFEPSSPNQAIVTKPSSWKCVDCLIVTVSPLFSRPGKPSRGWRSTQHAADTTRDAWGVGHLLNVNARLEGALGPSSLSSASGHSRQSSTGEPVLRVDIGSSSFAWGPSVLTTRPSTLLPR</sequence>
<dbReference type="GeneID" id="92071629"/>
<keyword evidence="2" id="KW-1185">Reference proteome</keyword>
<dbReference type="Proteomes" id="UP001391051">
    <property type="component" value="Unassembled WGS sequence"/>
</dbReference>
<dbReference type="RefSeq" id="XP_066707460.1">
    <property type="nucleotide sequence ID" value="XM_066838567.1"/>
</dbReference>
<organism evidence="1 2">
    <name type="scientific">Apiospora aurea</name>
    <dbReference type="NCBI Taxonomy" id="335848"/>
    <lineage>
        <taxon>Eukaryota</taxon>
        <taxon>Fungi</taxon>
        <taxon>Dikarya</taxon>
        <taxon>Ascomycota</taxon>
        <taxon>Pezizomycotina</taxon>
        <taxon>Sordariomycetes</taxon>
        <taxon>Xylariomycetidae</taxon>
        <taxon>Amphisphaeriales</taxon>
        <taxon>Apiosporaceae</taxon>
        <taxon>Apiospora</taxon>
    </lineage>
</organism>
<accession>A0ABR1QZH4</accession>
<proteinExistence type="predicted"/>
<protein>
    <submittedName>
        <fullName evidence="1">Uncharacterized protein</fullName>
    </submittedName>
</protein>
<evidence type="ECO:0000313" key="2">
    <source>
        <dbReference type="Proteomes" id="UP001391051"/>
    </source>
</evidence>
<evidence type="ECO:0000313" key="1">
    <source>
        <dbReference type="EMBL" id="KAK7968068.1"/>
    </source>
</evidence>
<gene>
    <name evidence="1" type="ORF">PG986_002345</name>
</gene>
<dbReference type="EMBL" id="JAQQWE010000001">
    <property type="protein sequence ID" value="KAK7968068.1"/>
    <property type="molecule type" value="Genomic_DNA"/>
</dbReference>
<comment type="caution">
    <text evidence="1">The sequence shown here is derived from an EMBL/GenBank/DDBJ whole genome shotgun (WGS) entry which is preliminary data.</text>
</comment>
<reference evidence="1 2" key="1">
    <citation type="submission" date="2023-01" db="EMBL/GenBank/DDBJ databases">
        <title>Analysis of 21 Apiospora genomes using comparative genomics revels a genus with tremendous synthesis potential of carbohydrate active enzymes and secondary metabolites.</title>
        <authorList>
            <person name="Sorensen T."/>
        </authorList>
    </citation>
    <scope>NUCLEOTIDE SEQUENCE [LARGE SCALE GENOMIC DNA]</scope>
    <source>
        <strain evidence="1 2">CBS 24483</strain>
    </source>
</reference>
<name>A0ABR1QZH4_9PEZI</name>